<evidence type="ECO:0000313" key="11">
    <source>
        <dbReference type="Proteomes" id="UP001237642"/>
    </source>
</evidence>
<keyword evidence="4" id="KW-0010">Activator</keyword>
<dbReference type="GO" id="GO:0005634">
    <property type="term" value="C:nucleus"/>
    <property type="evidence" value="ECO:0007669"/>
    <property type="project" value="UniProtKB-SubCell"/>
</dbReference>
<protein>
    <submittedName>
        <fullName evidence="10">Ethylene-responsive transcription factor RAP2-7</fullName>
    </submittedName>
</protein>
<dbReference type="SMART" id="SM00380">
    <property type="entry name" value="AP2"/>
    <property type="match status" value="1"/>
</dbReference>
<dbReference type="InterPro" id="IPR036955">
    <property type="entry name" value="AP2/ERF_dom_sf"/>
</dbReference>
<feature type="compositionally biased region" description="Basic residues" evidence="8">
    <location>
        <begin position="100"/>
        <end position="109"/>
    </location>
</feature>
<dbReference type="AlphaFoldDB" id="A0AAD8J522"/>
<accession>A0AAD8J522</accession>
<dbReference type="Pfam" id="PF00847">
    <property type="entry name" value="AP2"/>
    <property type="match status" value="1"/>
</dbReference>
<keyword evidence="3" id="KW-0238">DNA-binding</keyword>
<feature type="region of interest" description="Disordered" evidence="8">
    <location>
        <begin position="82"/>
        <end position="115"/>
    </location>
</feature>
<evidence type="ECO:0000256" key="8">
    <source>
        <dbReference type="SAM" id="MobiDB-lite"/>
    </source>
</evidence>
<evidence type="ECO:0000259" key="9">
    <source>
        <dbReference type="PROSITE" id="PS51032"/>
    </source>
</evidence>
<dbReference type="SUPFAM" id="SSF54171">
    <property type="entry name" value="DNA-binding domain"/>
    <property type="match status" value="1"/>
</dbReference>
<keyword evidence="6" id="KW-0539">Nucleus</keyword>
<dbReference type="PANTHER" id="PTHR32467">
    <property type="entry name" value="AP2-LIKE ETHYLENE-RESPONSIVE TRANSCRIPTION FACTOR"/>
    <property type="match status" value="1"/>
</dbReference>
<feature type="domain" description="AP2/ERF" evidence="9">
    <location>
        <begin position="114"/>
        <end position="170"/>
    </location>
</feature>
<evidence type="ECO:0000256" key="7">
    <source>
        <dbReference type="ARBA" id="ARBA00037973"/>
    </source>
</evidence>
<dbReference type="InterPro" id="IPR016177">
    <property type="entry name" value="DNA-bd_dom_sf"/>
</dbReference>
<feature type="compositionally biased region" description="Pro residues" evidence="8">
    <location>
        <begin position="87"/>
        <end position="98"/>
    </location>
</feature>
<dbReference type="FunFam" id="3.30.730.10:FF:000004">
    <property type="entry name" value="AP2-like ethylene-responsive transcription factor"/>
    <property type="match status" value="1"/>
</dbReference>
<evidence type="ECO:0000313" key="10">
    <source>
        <dbReference type="EMBL" id="KAK1396356.1"/>
    </source>
</evidence>
<evidence type="ECO:0000256" key="5">
    <source>
        <dbReference type="ARBA" id="ARBA00023163"/>
    </source>
</evidence>
<evidence type="ECO:0000256" key="2">
    <source>
        <dbReference type="ARBA" id="ARBA00023015"/>
    </source>
</evidence>
<dbReference type="PROSITE" id="PS51032">
    <property type="entry name" value="AP2_ERF"/>
    <property type="match status" value="1"/>
</dbReference>
<dbReference type="CDD" id="cd00018">
    <property type="entry name" value="AP2"/>
    <property type="match status" value="1"/>
</dbReference>
<reference evidence="10" key="2">
    <citation type="submission" date="2023-05" db="EMBL/GenBank/DDBJ databases">
        <authorList>
            <person name="Schelkunov M.I."/>
        </authorList>
    </citation>
    <scope>NUCLEOTIDE SEQUENCE</scope>
    <source>
        <strain evidence="10">Hsosn_3</strain>
        <tissue evidence="10">Leaf</tissue>
    </source>
</reference>
<keyword evidence="5" id="KW-0804">Transcription</keyword>
<dbReference type="Proteomes" id="UP001237642">
    <property type="component" value="Unassembled WGS sequence"/>
</dbReference>
<gene>
    <name evidence="10" type="ORF">POM88_006219</name>
</gene>
<proteinExistence type="inferred from homology"/>
<dbReference type="PANTHER" id="PTHR32467:SF118">
    <property type="entry name" value="ETHYLENE-RESPONSIVE TRANSCRIPTION FACTOR RAP2-7"/>
    <property type="match status" value="1"/>
</dbReference>
<keyword evidence="2" id="KW-0805">Transcription regulation</keyword>
<comment type="subcellular location">
    <subcellularLocation>
        <location evidence="1">Nucleus</location>
    </subcellularLocation>
</comment>
<organism evidence="10 11">
    <name type="scientific">Heracleum sosnowskyi</name>
    <dbReference type="NCBI Taxonomy" id="360622"/>
    <lineage>
        <taxon>Eukaryota</taxon>
        <taxon>Viridiplantae</taxon>
        <taxon>Streptophyta</taxon>
        <taxon>Embryophyta</taxon>
        <taxon>Tracheophyta</taxon>
        <taxon>Spermatophyta</taxon>
        <taxon>Magnoliopsida</taxon>
        <taxon>eudicotyledons</taxon>
        <taxon>Gunneridae</taxon>
        <taxon>Pentapetalae</taxon>
        <taxon>asterids</taxon>
        <taxon>campanulids</taxon>
        <taxon>Apiales</taxon>
        <taxon>Apiaceae</taxon>
        <taxon>Apioideae</taxon>
        <taxon>apioid superclade</taxon>
        <taxon>Tordylieae</taxon>
        <taxon>Tordyliinae</taxon>
        <taxon>Heracleum</taxon>
    </lineage>
</organism>
<evidence type="ECO:0000256" key="4">
    <source>
        <dbReference type="ARBA" id="ARBA00023159"/>
    </source>
</evidence>
<dbReference type="GO" id="GO:0003677">
    <property type="term" value="F:DNA binding"/>
    <property type="evidence" value="ECO:0007669"/>
    <property type="project" value="UniProtKB-KW"/>
</dbReference>
<evidence type="ECO:0000256" key="6">
    <source>
        <dbReference type="ARBA" id="ARBA00023242"/>
    </source>
</evidence>
<name>A0AAD8J522_9APIA</name>
<evidence type="ECO:0000256" key="3">
    <source>
        <dbReference type="ARBA" id="ARBA00023125"/>
    </source>
</evidence>
<sequence length="424" mass="47663">MLDLNISDTAQTSTSDACISTVINGSPASNARSFELVTRQLFPVSRVETWNTSRELDVESQWLNLSVVSEPSHNQATVVLVDDKNTMPPPPPPPPPPKVRVNKSRRGPRSRSSQFRGVTFYRRTGRWESHIWDCGRQVYLGGFDTAHAAARAYDRAAVKFRGPDADINFTASDYADDLKQTKDLTKEEFVRTLRRQNSVLSRTSSKYRGVTLHNNGRWGNQMDQFLGKKACNKEAVERNGPTAEMKFVPKTCHSNISEANKNQESADTHHNLDLSLWISPPSNSQKGNNSVRNLYLDDVASHLSTVKRTKVERFAPALAGRETPYYLPSWPGNHPGLAQNYEVTSVKDMEVQVVPSRGISHWVWQTNSLGADIPCHCSLRQHHQDSLLLPGNFNLPPITEESKQETLLSQHITLRLPFTTCHKK</sequence>
<dbReference type="GO" id="GO:0003700">
    <property type="term" value="F:DNA-binding transcription factor activity"/>
    <property type="evidence" value="ECO:0007669"/>
    <property type="project" value="InterPro"/>
</dbReference>
<comment type="similarity">
    <text evidence="7">Belongs to the AP2/ERF transcription factor family. AP2 subfamily.</text>
</comment>
<dbReference type="Gene3D" id="3.30.730.10">
    <property type="entry name" value="AP2/ERF domain"/>
    <property type="match status" value="1"/>
</dbReference>
<dbReference type="InterPro" id="IPR001471">
    <property type="entry name" value="AP2/ERF_dom"/>
</dbReference>
<keyword evidence="11" id="KW-1185">Reference proteome</keyword>
<reference evidence="10" key="1">
    <citation type="submission" date="2023-02" db="EMBL/GenBank/DDBJ databases">
        <title>Genome of toxic invasive species Heracleum sosnowskyi carries increased number of genes despite the absence of recent whole-genome duplications.</title>
        <authorList>
            <person name="Schelkunov M."/>
            <person name="Shtratnikova V."/>
            <person name="Makarenko M."/>
            <person name="Klepikova A."/>
            <person name="Omelchenko D."/>
            <person name="Novikova G."/>
            <person name="Obukhova E."/>
            <person name="Bogdanov V."/>
            <person name="Penin A."/>
            <person name="Logacheva M."/>
        </authorList>
    </citation>
    <scope>NUCLEOTIDE SEQUENCE</scope>
    <source>
        <strain evidence="10">Hsosn_3</strain>
        <tissue evidence="10">Leaf</tissue>
    </source>
</reference>
<dbReference type="EMBL" id="JAUIZM010000002">
    <property type="protein sequence ID" value="KAK1396356.1"/>
    <property type="molecule type" value="Genomic_DNA"/>
</dbReference>
<comment type="caution">
    <text evidence="10">The sequence shown here is derived from an EMBL/GenBank/DDBJ whole genome shotgun (WGS) entry which is preliminary data.</text>
</comment>
<evidence type="ECO:0000256" key="1">
    <source>
        <dbReference type="ARBA" id="ARBA00004123"/>
    </source>
</evidence>